<sequence length="69" mass="7866">MRRAQKGDSERGSWPFERWVLDQDPSPGQRCWPPDEDRDHARARFRLPHFAQAGPDDPSATGYRSGASV</sequence>
<keyword evidence="2" id="KW-0614">Plasmid</keyword>
<feature type="compositionally biased region" description="Basic and acidic residues" evidence="1">
    <location>
        <begin position="1"/>
        <end position="11"/>
    </location>
</feature>
<feature type="compositionally biased region" description="Basic and acidic residues" evidence="1">
    <location>
        <begin position="33"/>
        <end position="42"/>
    </location>
</feature>
<dbReference type="EMBL" id="AY337272">
    <property type="protein sequence ID" value="AAQ19963.1"/>
    <property type="molecule type" value="Genomic_DNA"/>
</dbReference>
<feature type="region of interest" description="Disordered" evidence="1">
    <location>
        <begin position="1"/>
        <end position="69"/>
    </location>
</feature>
<reference evidence="2" key="1">
    <citation type="journal article" date="2004" name="Curr. Microbiol.">
        <title>Genetic organization of the basic replicon of plasmid pMTH4 of a facultatively methylotrophic bacterium Paracoccus methylutens DM12.</title>
        <authorList>
            <person name="Szymanik M."/>
            <person name="Bartosik D."/>
            <person name="Wlodarczyk M."/>
        </authorList>
    </citation>
    <scope>NUCLEOTIDE SEQUENCE</scope>
    <source>
        <strain evidence="2">DM12</strain>
        <plasmid evidence="2">pMTH4</plasmid>
    </source>
</reference>
<proteinExistence type="predicted"/>
<organism evidence="2">
    <name type="scientific">Paracoccus methylutens</name>
    <dbReference type="NCBI Taxonomy" id="135742"/>
    <lineage>
        <taxon>Bacteria</taxon>
        <taxon>Pseudomonadati</taxon>
        <taxon>Pseudomonadota</taxon>
        <taxon>Alphaproteobacteria</taxon>
        <taxon>Rhodobacterales</taxon>
        <taxon>Paracoccaceae</taxon>
        <taxon>Paracoccus</taxon>
    </lineage>
</organism>
<name>Q7WTS2_9RHOB</name>
<geneLocation type="plasmid" evidence="2">
    <name>pMTH4</name>
</geneLocation>
<dbReference type="AlphaFoldDB" id="Q7WTS2"/>
<accession>Q7WTS2</accession>
<evidence type="ECO:0000313" key="2">
    <source>
        <dbReference type="EMBL" id="AAQ19963.1"/>
    </source>
</evidence>
<evidence type="ECO:0000256" key="1">
    <source>
        <dbReference type="SAM" id="MobiDB-lite"/>
    </source>
</evidence>
<protein>
    <submittedName>
        <fullName evidence="2">Uncharacterized protein</fullName>
    </submittedName>
</protein>